<gene>
    <name evidence="4" type="ORF">HDK90DRAFT_471098</name>
</gene>
<organism evidence="4 5">
    <name type="scientific">Phyllosticta capitalensis</name>
    <dbReference type="NCBI Taxonomy" id="121624"/>
    <lineage>
        <taxon>Eukaryota</taxon>
        <taxon>Fungi</taxon>
        <taxon>Dikarya</taxon>
        <taxon>Ascomycota</taxon>
        <taxon>Pezizomycotina</taxon>
        <taxon>Dothideomycetes</taxon>
        <taxon>Dothideomycetes incertae sedis</taxon>
        <taxon>Botryosphaeriales</taxon>
        <taxon>Phyllostictaceae</taxon>
        <taxon>Phyllosticta</taxon>
    </lineage>
</organism>
<dbReference type="Pfam" id="PF12921">
    <property type="entry name" value="ATP13"/>
    <property type="match status" value="1"/>
</dbReference>
<proteinExistence type="predicted"/>
<dbReference type="Proteomes" id="UP001492380">
    <property type="component" value="Unassembled WGS sequence"/>
</dbReference>
<comment type="caution">
    <text evidence="4">The sequence shown here is derived from an EMBL/GenBank/DDBJ whole genome shotgun (WGS) entry which is preliminary data.</text>
</comment>
<protein>
    <submittedName>
        <fullName evidence="4">Mitochondrial ATPase expression-domain-containing protein</fullName>
    </submittedName>
</protein>
<keyword evidence="3" id="KW-0496">Mitochondrion</keyword>
<evidence type="ECO:0000256" key="2">
    <source>
        <dbReference type="ARBA" id="ARBA00022946"/>
    </source>
</evidence>
<dbReference type="InterPro" id="IPR011990">
    <property type="entry name" value="TPR-like_helical_dom_sf"/>
</dbReference>
<keyword evidence="2" id="KW-0809">Transit peptide</keyword>
<evidence type="ECO:0000256" key="1">
    <source>
        <dbReference type="ARBA" id="ARBA00004173"/>
    </source>
</evidence>
<dbReference type="Gene3D" id="1.25.40.10">
    <property type="entry name" value="Tetratricopeptide repeat domain"/>
    <property type="match status" value="1"/>
</dbReference>
<evidence type="ECO:0000313" key="5">
    <source>
        <dbReference type="Proteomes" id="UP001492380"/>
    </source>
</evidence>
<comment type="subcellular location">
    <subcellularLocation>
        <location evidence="1">Mitochondrion</location>
    </subcellularLocation>
</comment>
<sequence>MPMPPSGSATAAIRPLSRCPLPRRVRHAHTLSQFDQEFNHLYTRQHRREDHAKGLLRATRARDNGRILRHLRKGTAEDPNFYRSIPATTFTEIVRLFSADRELTPITDSLEHTWWFPDRLHHLRTKAYQNAFAEHLRGLVDRRVDAGKQLSPLDLKLLLRSAGMANHVALATASVNEMKRHGYHVDVECFNSVMRAILYNRRGGSRMIGFTVNRLWYQSRAMGKLDWAPPPGQYVARIRNVYKIMLEAGGIANQETIILLMIAYARDAQTNKIARLLNAVWDVDIDAVLQGGQPPQPKPMEPGSPLMPTEELLLAIVEAYGTNSQTLTALALVDYLSSSYKIPISRRVWDALLVQVYVQSNPIQGRQINKSMHENPRLSLDAPVRLFGTMCAEPYKMTPNMISYYFVIKRATQAFRWIKAIDLIREAAKLYDQSAVEVLEARRGIERAKMRLAEGGVPSAPLSELAQRRETKLLEFRRSRVMIESLCHMFIKGGIVPGAFHVLDEADEAACTDPQGYAEDHPKGGYVVQPSWSFVGLPDFIKEFAHVLPPEVSYRTRTGFVRLQVDEDSTVQQLPAKPGELPQTTPLNNDMTRQIVHRKGFNKELAEYEMQLTGGYAYNPHRVLHRLIHYEDPPDVSLQDIRHGVHAP</sequence>
<dbReference type="EMBL" id="JBBWRZ010000015">
    <property type="protein sequence ID" value="KAK8222778.1"/>
    <property type="molecule type" value="Genomic_DNA"/>
</dbReference>
<dbReference type="InterPro" id="IPR024319">
    <property type="entry name" value="ATPase_expression_mit"/>
</dbReference>
<accession>A0ABR1Y915</accession>
<name>A0ABR1Y915_9PEZI</name>
<reference evidence="4 5" key="1">
    <citation type="submission" date="2024-04" db="EMBL/GenBank/DDBJ databases">
        <title>Phyllosticta paracitricarpa is synonymous to the EU quarantine fungus P. citricarpa based on phylogenomic analyses.</title>
        <authorList>
            <consortium name="Lawrence Berkeley National Laboratory"/>
            <person name="Van Ingen-Buijs V.A."/>
            <person name="Van Westerhoven A.C."/>
            <person name="Haridas S."/>
            <person name="Skiadas P."/>
            <person name="Martin F."/>
            <person name="Groenewald J.Z."/>
            <person name="Crous P.W."/>
            <person name="Seidl M.F."/>
        </authorList>
    </citation>
    <scope>NUCLEOTIDE SEQUENCE [LARGE SCALE GENOMIC DNA]</scope>
    <source>
        <strain evidence="4 5">CBS 123374</strain>
    </source>
</reference>
<evidence type="ECO:0000256" key="3">
    <source>
        <dbReference type="ARBA" id="ARBA00023128"/>
    </source>
</evidence>
<keyword evidence="5" id="KW-1185">Reference proteome</keyword>
<evidence type="ECO:0000313" key="4">
    <source>
        <dbReference type="EMBL" id="KAK8222778.1"/>
    </source>
</evidence>